<dbReference type="SUPFAM" id="SSF102114">
    <property type="entry name" value="Radical SAM enzymes"/>
    <property type="match status" value="1"/>
</dbReference>
<dbReference type="GO" id="GO:0051539">
    <property type="term" value="F:4 iron, 4 sulfur cluster binding"/>
    <property type="evidence" value="ECO:0007669"/>
    <property type="project" value="UniProtKB-KW"/>
</dbReference>
<reference evidence="8 9" key="1">
    <citation type="submission" date="2019-11" db="EMBL/GenBank/DDBJ databases">
        <title>Comparative genomics of hydrocarbon-degrading Desulfosarcina strains.</title>
        <authorList>
            <person name="Watanabe M."/>
            <person name="Kojima H."/>
            <person name="Fukui M."/>
        </authorList>
    </citation>
    <scope>NUCLEOTIDE SEQUENCE [LARGE SCALE GENOMIC DNA]</scope>
    <source>
        <strain evidence="8 9">PL12</strain>
    </source>
</reference>
<keyword evidence="2" id="KW-0004">4Fe-4S</keyword>
<keyword evidence="3" id="KW-0949">S-adenosyl-L-methionine</keyword>
<evidence type="ECO:0000256" key="4">
    <source>
        <dbReference type="ARBA" id="ARBA00022723"/>
    </source>
</evidence>
<dbReference type="KEGG" id="dalk:DSCA_04030"/>
<keyword evidence="4" id="KW-0479">Metal-binding</keyword>
<dbReference type="Proteomes" id="UP000427906">
    <property type="component" value="Chromosome"/>
</dbReference>
<proteinExistence type="predicted"/>
<evidence type="ECO:0000259" key="7">
    <source>
        <dbReference type="PROSITE" id="PS51918"/>
    </source>
</evidence>
<evidence type="ECO:0000313" key="9">
    <source>
        <dbReference type="Proteomes" id="UP000427906"/>
    </source>
</evidence>
<evidence type="ECO:0000256" key="5">
    <source>
        <dbReference type="ARBA" id="ARBA00023004"/>
    </source>
</evidence>
<evidence type="ECO:0000256" key="2">
    <source>
        <dbReference type="ARBA" id="ARBA00022485"/>
    </source>
</evidence>
<keyword evidence="9" id="KW-1185">Reference proteome</keyword>
<dbReference type="Gene3D" id="3.20.20.70">
    <property type="entry name" value="Aldolase class I"/>
    <property type="match status" value="1"/>
</dbReference>
<dbReference type="GO" id="GO:0003824">
    <property type="term" value="F:catalytic activity"/>
    <property type="evidence" value="ECO:0007669"/>
    <property type="project" value="InterPro"/>
</dbReference>
<dbReference type="InterPro" id="IPR013785">
    <property type="entry name" value="Aldolase_TIM"/>
</dbReference>
<evidence type="ECO:0000256" key="6">
    <source>
        <dbReference type="ARBA" id="ARBA00023014"/>
    </source>
</evidence>
<keyword evidence="6" id="KW-0411">Iron-sulfur</keyword>
<dbReference type="Pfam" id="PF04055">
    <property type="entry name" value="Radical_SAM"/>
    <property type="match status" value="1"/>
</dbReference>
<dbReference type="PROSITE" id="PS51918">
    <property type="entry name" value="RADICAL_SAM"/>
    <property type="match status" value="1"/>
</dbReference>
<dbReference type="InterPro" id="IPR058240">
    <property type="entry name" value="rSAM_sf"/>
</dbReference>
<dbReference type="EMBL" id="AP021874">
    <property type="protein sequence ID" value="BBO66473.1"/>
    <property type="molecule type" value="Genomic_DNA"/>
</dbReference>
<keyword evidence="5" id="KW-0408">Iron</keyword>
<dbReference type="PANTHER" id="PTHR43787">
    <property type="entry name" value="FEMO COFACTOR BIOSYNTHESIS PROTEIN NIFB-RELATED"/>
    <property type="match status" value="1"/>
</dbReference>
<evidence type="ECO:0000256" key="3">
    <source>
        <dbReference type="ARBA" id="ARBA00022691"/>
    </source>
</evidence>
<dbReference type="AlphaFoldDB" id="A0A5K7YCX5"/>
<feature type="domain" description="Radical SAM core" evidence="7">
    <location>
        <begin position="19"/>
        <end position="255"/>
    </location>
</feature>
<dbReference type="PANTHER" id="PTHR43787:SF11">
    <property type="entry name" value="UPF0026 PROTEIN SLR1464"/>
    <property type="match status" value="1"/>
</dbReference>
<accession>A0A5K7YCX5</accession>
<dbReference type="InterPro" id="IPR007197">
    <property type="entry name" value="rSAM"/>
</dbReference>
<dbReference type="GO" id="GO:0046872">
    <property type="term" value="F:metal ion binding"/>
    <property type="evidence" value="ECO:0007669"/>
    <property type="project" value="UniProtKB-KW"/>
</dbReference>
<evidence type="ECO:0000256" key="1">
    <source>
        <dbReference type="ARBA" id="ARBA00001966"/>
    </source>
</evidence>
<sequence length="315" mass="35329">MKKECTLKYKTLFGPVPSRRLGISLGVDLMRHKTCSLDCVYCECGATTRLTLKRSEYVSVDRVKEELADYLSRNKKIDHITFSGSGEPTLNEGIGDVIRFLKSDYPQYKVALLTNSTLFGRLDVRRQVKDADVVMASLDAATEALFKRVNRPHPELDLHGMINGISAFRKMYHGRLLMEIFIVQGSNDSAEELTALKRILGCIRADGVLLNTLDRPGTETWVAPVGANRLKDISDFLEGAEIVRYKAGPTEITARHDDLMARLVSTVRRRPYTARDVSQIIGLDVETVQPVLDQLVASNQLVTRQMDRGCFYTVS</sequence>
<gene>
    <name evidence="8" type="ORF">DSCA_04030</name>
</gene>
<dbReference type="CDD" id="cd01335">
    <property type="entry name" value="Radical_SAM"/>
    <property type="match status" value="1"/>
</dbReference>
<name>A0A5K7YCX5_9BACT</name>
<dbReference type="SFLD" id="SFLDG01083">
    <property type="entry name" value="Uncharacterised_Radical_SAM_Su"/>
    <property type="match status" value="1"/>
</dbReference>
<evidence type="ECO:0000313" key="8">
    <source>
        <dbReference type="EMBL" id="BBO66473.1"/>
    </source>
</evidence>
<dbReference type="InterPro" id="IPR040084">
    <property type="entry name" value="GTPase_Obg"/>
</dbReference>
<organism evidence="8 9">
    <name type="scientific">Desulfosarcina alkanivorans</name>
    <dbReference type="NCBI Taxonomy" id="571177"/>
    <lineage>
        <taxon>Bacteria</taxon>
        <taxon>Pseudomonadati</taxon>
        <taxon>Thermodesulfobacteriota</taxon>
        <taxon>Desulfobacteria</taxon>
        <taxon>Desulfobacterales</taxon>
        <taxon>Desulfosarcinaceae</taxon>
        <taxon>Desulfosarcina</taxon>
    </lineage>
</organism>
<dbReference type="SFLD" id="SFLDS00029">
    <property type="entry name" value="Radical_SAM"/>
    <property type="match status" value="1"/>
</dbReference>
<comment type="cofactor">
    <cofactor evidence="1">
        <name>[4Fe-4S] cluster</name>
        <dbReference type="ChEBI" id="CHEBI:49883"/>
    </cofactor>
</comment>
<protein>
    <submittedName>
        <fullName evidence="8">Radical SAM protein</fullName>
    </submittedName>
</protein>